<feature type="transmembrane region" description="Helical" evidence="8">
    <location>
        <begin position="29"/>
        <end position="52"/>
    </location>
</feature>
<evidence type="ECO:0000256" key="3">
    <source>
        <dbReference type="ARBA" id="ARBA00022989"/>
    </source>
</evidence>
<keyword evidence="4" id="KW-0297">G-protein coupled receptor</keyword>
<dbReference type="Proteomes" id="UP000728185">
    <property type="component" value="Unassembled WGS sequence"/>
</dbReference>
<evidence type="ECO:0000256" key="7">
    <source>
        <dbReference type="ARBA" id="ARBA00023224"/>
    </source>
</evidence>
<keyword evidence="11" id="KW-1185">Reference proteome</keyword>
<dbReference type="InterPro" id="IPR000276">
    <property type="entry name" value="GPCR_Rhodpsn"/>
</dbReference>
<dbReference type="InterPro" id="IPR017452">
    <property type="entry name" value="GPCR_Rhodpsn_7TM"/>
</dbReference>
<dbReference type="PROSITE" id="PS50262">
    <property type="entry name" value="G_PROTEIN_RECEP_F1_2"/>
    <property type="match status" value="1"/>
</dbReference>
<dbReference type="GO" id="GO:0005886">
    <property type="term" value="C:plasma membrane"/>
    <property type="evidence" value="ECO:0007669"/>
    <property type="project" value="TreeGrafter"/>
</dbReference>
<organism evidence="10 11">
    <name type="scientific">Fasciolopsis buskii</name>
    <dbReference type="NCBI Taxonomy" id="27845"/>
    <lineage>
        <taxon>Eukaryota</taxon>
        <taxon>Metazoa</taxon>
        <taxon>Spiralia</taxon>
        <taxon>Lophotrochozoa</taxon>
        <taxon>Platyhelminthes</taxon>
        <taxon>Trematoda</taxon>
        <taxon>Digenea</taxon>
        <taxon>Plagiorchiida</taxon>
        <taxon>Echinostomata</taxon>
        <taxon>Echinostomatoidea</taxon>
        <taxon>Fasciolidae</taxon>
        <taxon>Fasciolopsis</taxon>
    </lineage>
</organism>
<evidence type="ECO:0000256" key="1">
    <source>
        <dbReference type="ARBA" id="ARBA00004141"/>
    </source>
</evidence>
<name>A0A8E0VP00_9TREM</name>
<evidence type="ECO:0000313" key="11">
    <source>
        <dbReference type="Proteomes" id="UP000728185"/>
    </source>
</evidence>
<dbReference type="AlphaFoldDB" id="A0A8E0VP00"/>
<keyword evidence="3 8" id="KW-1133">Transmembrane helix</keyword>
<evidence type="ECO:0000256" key="8">
    <source>
        <dbReference type="SAM" id="Phobius"/>
    </source>
</evidence>
<reference evidence="10" key="1">
    <citation type="submission" date="2019-05" db="EMBL/GenBank/DDBJ databases">
        <title>Annotation for the trematode Fasciolopsis buski.</title>
        <authorList>
            <person name="Choi Y.-J."/>
        </authorList>
    </citation>
    <scope>NUCLEOTIDE SEQUENCE</scope>
    <source>
        <strain evidence="10">HT</strain>
        <tissue evidence="10">Whole worm</tissue>
    </source>
</reference>
<evidence type="ECO:0000256" key="2">
    <source>
        <dbReference type="ARBA" id="ARBA00022692"/>
    </source>
</evidence>
<feature type="transmembrane region" description="Helical" evidence="8">
    <location>
        <begin position="299"/>
        <end position="319"/>
    </location>
</feature>
<gene>
    <name evidence="10" type="ORF">FBUS_03182</name>
</gene>
<dbReference type="Pfam" id="PF00001">
    <property type="entry name" value="7tm_1"/>
    <property type="match status" value="1"/>
</dbReference>
<proteinExistence type="predicted"/>
<dbReference type="OrthoDB" id="9999179at2759"/>
<evidence type="ECO:0000259" key="9">
    <source>
        <dbReference type="PROSITE" id="PS50262"/>
    </source>
</evidence>
<dbReference type="PANTHER" id="PTHR24243:SF230">
    <property type="entry name" value="G-PROTEIN COUPLED RECEPTORS FAMILY 1 PROFILE DOMAIN-CONTAINING PROTEIN"/>
    <property type="match status" value="1"/>
</dbReference>
<feature type="transmembrane region" description="Helical" evidence="8">
    <location>
        <begin position="151"/>
        <end position="169"/>
    </location>
</feature>
<feature type="transmembrane region" description="Helical" evidence="8">
    <location>
        <begin position="198"/>
        <end position="229"/>
    </location>
</feature>
<evidence type="ECO:0000256" key="5">
    <source>
        <dbReference type="ARBA" id="ARBA00023136"/>
    </source>
</evidence>
<dbReference type="Gene3D" id="1.20.1070.10">
    <property type="entry name" value="Rhodopsin 7-helix transmembrane proteins"/>
    <property type="match status" value="1"/>
</dbReference>
<evidence type="ECO:0000256" key="6">
    <source>
        <dbReference type="ARBA" id="ARBA00023170"/>
    </source>
</evidence>
<comment type="caution">
    <text evidence="10">The sequence shown here is derived from an EMBL/GenBank/DDBJ whole genome shotgun (WGS) entry which is preliminary data.</text>
</comment>
<dbReference type="PANTHER" id="PTHR24243">
    <property type="entry name" value="G-PROTEIN COUPLED RECEPTOR"/>
    <property type="match status" value="1"/>
</dbReference>
<comment type="subcellular location">
    <subcellularLocation>
        <location evidence="1">Membrane</location>
        <topology evidence="1">Multi-pass membrane protein</topology>
    </subcellularLocation>
</comment>
<sequence>MPQINQTSVSSCRDGHTLEEVMVYHFRAYVSPCLAIIGIPTNILTMIVFGILQYRSPCRFNLYAIWLCPLYNIQLITKCLLDDFFGRGLKWATNCRYWIKFDTVSSFNCKCLTFLSESSALGKAFVLMYFSADRVFSIYWPIRFSVDGTLWYARGGIIVCYLAGFLLNIPQLVFVDRIVDKGGPSCSYMDPVAPGVQYVLYLYIVGATIIPSIFIFVTNVLILVRMWLVMKNSTDRKKLDRQSSNELSKIIAHLVLSVLFELLSFPSVVGIILRQQVYIMNHTETQPAYANQIVQLSKLFSSIDCINYSFEFFIFLIFMPTFRKTLWKLCKCSGDILQSESVEWTNNLSSAERTSADNAAYPNLCSVQEIFDNWEAMDMEITGKTTMKNDAADVTVTRL</sequence>
<protein>
    <submittedName>
        <fullName evidence="10">Somatostatin receptor type 5</fullName>
    </submittedName>
</protein>
<evidence type="ECO:0000256" key="4">
    <source>
        <dbReference type="ARBA" id="ARBA00023040"/>
    </source>
</evidence>
<feature type="transmembrane region" description="Helical" evidence="8">
    <location>
        <begin position="250"/>
        <end position="273"/>
    </location>
</feature>
<dbReference type="SUPFAM" id="SSF81321">
    <property type="entry name" value="Family A G protein-coupled receptor-like"/>
    <property type="match status" value="1"/>
</dbReference>
<evidence type="ECO:0000313" key="10">
    <source>
        <dbReference type="EMBL" id="KAA0199505.1"/>
    </source>
</evidence>
<keyword evidence="5 8" id="KW-0472">Membrane</keyword>
<feature type="domain" description="G-protein coupled receptors family 1 profile" evidence="9">
    <location>
        <begin position="41"/>
        <end position="308"/>
    </location>
</feature>
<dbReference type="GO" id="GO:0004930">
    <property type="term" value="F:G protein-coupled receptor activity"/>
    <property type="evidence" value="ECO:0007669"/>
    <property type="project" value="UniProtKB-KW"/>
</dbReference>
<dbReference type="EMBL" id="LUCM01001091">
    <property type="protein sequence ID" value="KAA0199505.1"/>
    <property type="molecule type" value="Genomic_DNA"/>
</dbReference>
<keyword evidence="6 10" id="KW-0675">Receptor</keyword>
<keyword evidence="7" id="KW-0807">Transducer</keyword>
<accession>A0A8E0VP00</accession>
<keyword evidence="2 8" id="KW-0812">Transmembrane</keyword>